<protein>
    <submittedName>
        <fullName evidence="2">Uncharacterized protein</fullName>
    </submittedName>
</protein>
<dbReference type="AlphaFoldDB" id="A0A0F4QZD0"/>
<dbReference type="PATRIC" id="fig|43658.5.peg.467"/>
<evidence type="ECO:0000313" key="2">
    <source>
        <dbReference type="EMBL" id="KJZ12625.1"/>
    </source>
</evidence>
<feature type="transmembrane region" description="Helical" evidence="1">
    <location>
        <begin position="12"/>
        <end position="35"/>
    </location>
</feature>
<sequence length="77" mass="8446">MLEMLRNGDLPLAPTVLALQLCLCLGINLLVAYKYQYSKAVAVLVAFVPFINIYATCVYIALAIFHSRKAKNTGNPS</sequence>
<dbReference type="Proteomes" id="UP000033452">
    <property type="component" value="Unassembled WGS sequence"/>
</dbReference>
<keyword evidence="3" id="KW-1185">Reference proteome</keyword>
<dbReference type="OrthoDB" id="6297874at2"/>
<gene>
    <name evidence="2" type="ORF">TW77_02255</name>
</gene>
<keyword evidence="1" id="KW-0812">Transmembrane</keyword>
<dbReference type="EMBL" id="JXYA01000004">
    <property type="protein sequence ID" value="KJZ12625.1"/>
    <property type="molecule type" value="Genomic_DNA"/>
</dbReference>
<accession>A0A0F4QZD0</accession>
<proteinExistence type="predicted"/>
<keyword evidence="1" id="KW-1133">Transmembrane helix</keyword>
<feature type="transmembrane region" description="Helical" evidence="1">
    <location>
        <begin position="41"/>
        <end position="65"/>
    </location>
</feature>
<reference evidence="2 3" key="1">
    <citation type="journal article" date="2015" name="BMC Genomics">
        <title>Genome mining reveals unlocked bioactive potential of marine Gram-negative bacteria.</title>
        <authorList>
            <person name="Machado H."/>
            <person name="Sonnenschein E.C."/>
            <person name="Melchiorsen J."/>
            <person name="Gram L."/>
        </authorList>
    </citation>
    <scope>NUCLEOTIDE SEQUENCE [LARGE SCALE GENOMIC DNA]</scope>
    <source>
        <strain evidence="2 3">S2471</strain>
    </source>
</reference>
<organism evidence="2 3">
    <name type="scientific">Pseudoalteromonas rubra</name>
    <dbReference type="NCBI Taxonomy" id="43658"/>
    <lineage>
        <taxon>Bacteria</taxon>
        <taxon>Pseudomonadati</taxon>
        <taxon>Pseudomonadota</taxon>
        <taxon>Gammaproteobacteria</taxon>
        <taxon>Alteromonadales</taxon>
        <taxon>Pseudoalteromonadaceae</taxon>
        <taxon>Pseudoalteromonas</taxon>
    </lineage>
</organism>
<comment type="caution">
    <text evidence="2">The sequence shown here is derived from an EMBL/GenBank/DDBJ whole genome shotgun (WGS) entry which is preliminary data.</text>
</comment>
<evidence type="ECO:0000256" key="1">
    <source>
        <dbReference type="SAM" id="Phobius"/>
    </source>
</evidence>
<keyword evidence="1" id="KW-0472">Membrane</keyword>
<name>A0A0F4QZD0_9GAMM</name>
<evidence type="ECO:0000313" key="3">
    <source>
        <dbReference type="Proteomes" id="UP000033452"/>
    </source>
</evidence>